<name>A0A371PYB0_STRIH</name>
<feature type="transmembrane region" description="Helical" evidence="1">
    <location>
        <begin position="36"/>
        <end position="56"/>
    </location>
</feature>
<sequence length="162" mass="16378">MTHTPATHALTDIGHTLGPNVLAANTPAASALFTTAHTALALFFLGMGLYGLAAPARLVRPFGIRLDGAAARNEVRAVYGGFGVAMAVLLGWAAADPADALRRGAVLAVAVALLGMAGGRLAARLAEPPGPWYPSWFYCGVEVCGGGVLLATVMVTTPGPAT</sequence>
<feature type="transmembrane region" description="Helical" evidence="1">
    <location>
        <begin position="135"/>
        <end position="155"/>
    </location>
</feature>
<dbReference type="Proteomes" id="UP000262477">
    <property type="component" value="Unassembled WGS sequence"/>
</dbReference>
<evidence type="ECO:0000313" key="2">
    <source>
        <dbReference type="EMBL" id="REK87420.1"/>
    </source>
</evidence>
<reference evidence="2 3" key="1">
    <citation type="submission" date="2018-08" db="EMBL/GenBank/DDBJ databases">
        <title>Streptomyces NEAU-D10 sp. nov., a novel Actinomycete isolated from soil.</title>
        <authorList>
            <person name="Jin L."/>
        </authorList>
    </citation>
    <scope>NUCLEOTIDE SEQUENCE [LARGE SCALE GENOMIC DNA]</scope>
    <source>
        <strain evidence="2 3">NEAU-D10</strain>
    </source>
</reference>
<feature type="transmembrane region" description="Helical" evidence="1">
    <location>
        <begin position="77"/>
        <end position="95"/>
    </location>
</feature>
<keyword evidence="1" id="KW-1133">Transmembrane helix</keyword>
<dbReference type="Pfam" id="PF14248">
    <property type="entry name" value="DUF4345"/>
    <property type="match status" value="1"/>
</dbReference>
<keyword evidence="3" id="KW-1185">Reference proteome</keyword>
<dbReference type="OrthoDB" id="8481950at2"/>
<evidence type="ECO:0000313" key="3">
    <source>
        <dbReference type="Proteomes" id="UP000262477"/>
    </source>
</evidence>
<dbReference type="EMBL" id="QUAC01000215">
    <property type="protein sequence ID" value="REK87420.1"/>
    <property type="molecule type" value="Genomic_DNA"/>
</dbReference>
<proteinExistence type="predicted"/>
<feature type="transmembrane region" description="Helical" evidence="1">
    <location>
        <begin position="101"/>
        <end position="123"/>
    </location>
</feature>
<dbReference type="InterPro" id="IPR025597">
    <property type="entry name" value="DUF4345"/>
</dbReference>
<evidence type="ECO:0000256" key="1">
    <source>
        <dbReference type="SAM" id="Phobius"/>
    </source>
</evidence>
<keyword evidence="1" id="KW-0812">Transmembrane</keyword>
<keyword evidence="1" id="KW-0472">Membrane</keyword>
<gene>
    <name evidence="2" type="ORF">DY245_26920</name>
</gene>
<comment type="caution">
    <text evidence="2">The sequence shown here is derived from an EMBL/GenBank/DDBJ whole genome shotgun (WGS) entry which is preliminary data.</text>
</comment>
<organism evidence="2 3">
    <name type="scientific">Streptomyces inhibens</name>
    <dbReference type="NCBI Taxonomy" id="2293571"/>
    <lineage>
        <taxon>Bacteria</taxon>
        <taxon>Bacillati</taxon>
        <taxon>Actinomycetota</taxon>
        <taxon>Actinomycetes</taxon>
        <taxon>Kitasatosporales</taxon>
        <taxon>Streptomycetaceae</taxon>
        <taxon>Streptomyces</taxon>
    </lineage>
</organism>
<dbReference type="AlphaFoldDB" id="A0A371PYB0"/>
<accession>A0A371PYB0</accession>
<protein>
    <submittedName>
        <fullName evidence="2">DUF4345 domain-containing protein</fullName>
    </submittedName>
</protein>